<evidence type="ECO:0000313" key="1">
    <source>
        <dbReference type="EMBL" id="CAH1793318.1"/>
    </source>
</evidence>
<dbReference type="OrthoDB" id="10050996at2759"/>
<name>A0A8J1Y7H8_OWEFU</name>
<dbReference type="Proteomes" id="UP000749559">
    <property type="component" value="Unassembled WGS sequence"/>
</dbReference>
<dbReference type="EMBL" id="CAIIXF020000009">
    <property type="protein sequence ID" value="CAH1793318.1"/>
    <property type="molecule type" value="Genomic_DNA"/>
</dbReference>
<evidence type="ECO:0000313" key="2">
    <source>
        <dbReference type="Proteomes" id="UP000749559"/>
    </source>
</evidence>
<sequence>RKTEYYFKELPRREEMLKKAKKIASKLTLLNQSFGNLHRMVGHSRHIEEWEFDIIDECVKDYCQTFRKLFPYESNPLKFHFIEDHLEPFIRKMKCGLGVLGEQGIEGLHKQFNELGVRFRRTKNTLSRLCRKNGSDGCSMGFAMLWFCCYLVKSWV</sequence>
<dbReference type="PANTHER" id="PTHR31424:SF3">
    <property type="entry name" value="RING-TYPE DOMAIN-CONTAINING PROTEIN"/>
    <property type="match status" value="1"/>
</dbReference>
<protein>
    <submittedName>
        <fullName evidence="1">Uncharacterized protein</fullName>
    </submittedName>
</protein>
<reference evidence="1" key="1">
    <citation type="submission" date="2022-03" db="EMBL/GenBank/DDBJ databases">
        <authorList>
            <person name="Martin C."/>
        </authorList>
    </citation>
    <scope>NUCLEOTIDE SEQUENCE</scope>
</reference>
<organism evidence="1 2">
    <name type="scientific">Owenia fusiformis</name>
    <name type="common">Polychaete worm</name>
    <dbReference type="NCBI Taxonomy" id="6347"/>
    <lineage>
        <taxon>Eukaryota</taxon>
        <taxon>Metazoa</taxon>
        <taxon>Spiralia</taxon>
        <taxon>Lophotrochozoa</taxon>
        <taxon>Annelida</taxon>
        <taxon>Polychaeta</taxon>
        <taxon>Sedentaria</taxon>
        <taxon>Canalipalpata</taxon>
        <taxon>Sabellida</taxon>
        <taxon>Oweniida</taxon>
        <taxon>Oweniidae</taxon>
        <taxon>Owenia</taxon>
    </lineage>
</organism>
<gene>
    <name evidence="1" type="ORF">OFUS_LOCUS18182</name>
</gene>
<dbReference type="AlphaFoldDB" id="A0A8J1Y7H8"/>
<proteinExistence type="predicted"/>
<comment type="caution">
    <text evidence="1">The sequence shown here is derived from an EMBL/GenBank/DDBJ whole genome shotgun (WGS) entry which is preliminary data.</text>
</comment>
<accession>A0A8J1Y7H8</accession>
<keyword evidence="2" id="KW-1185">Reference proteome</keyword>
<feature type="non-terminal residue" evidence="1">
    <location>
        <position position="1"/>
    </location>
</feature>
<dbReference type="PANTHER" id="PTHR31424">
    <property type="entry name" value="PROTEIN CBG23806"/>
    <property type="match status" value="1"/>
</dbReference>